<reference evidence="1 2" key="1">
    <citation type="journal article" date="2009" name="Nature">
        <title>The Sorghum bicolor genome and the diversification of grasses.</title>
        <authorList>
            <person name="Paterson A.H."/>
            <person name="Bowers J.E."/>
            <person name="Bruggmann R."/>
            <person name="Dubchak I."/>
            <person name="Grimwood J."/>
            <person name="Gundlach H."/>
            <person name="Haberer G."/>
            <person name="Hellsten U."/>
            <person name="Mitros T."/>
            <person name="Poliakov A."/>
            <person name="Schmutz J."/>
            <person name="Spannagl M."/>
            <person name="Tang H."/>
            <person name="Wang X."/>
            <person name="Wicker T."/>
            <person name="Bharti A.K."/>
            <person name="Chapman J."/>
            <person name="Feltus F.A."/>
            <person name="Gowik U."/>
            <person name="Grigoriev I.V."/>
            <person name="Lyons E."/>
            <person name="Maher C.A."/>
            <person name="Martis M."/>
            <person name="Narechania A."/>
            <person name="Otillar R.P."/>
            <person name="Penning B.W."/>
            <person name="Salamov A.A."/>
            <person name="Wang Y."/>
            <person name="Zhang L."/>
            <person name="Carpita N.C."/>
            <person name="Freeling M."/>
            <person name="Gingle A.R."/>
            <person name="Hash C.T."/>
            <person name="Keller B."/>
            <person name="Klein P."/>
            <person name="Kresovich S."/>
            <person name="McCann M.C."/>
            <person name="Ming R."/>
            <person name="Peterson D.G."/>
            <person name="Mehboob-ur-Rahman"/>
            <person name="Ware D."/>
            <person name="Westhoff P."/>
            <person name="Mayer K.F."/>
            <person name="Messing J."/>
            <person name="Rokhsar D.S."/>
        </authorList>
    </citation>
    <scope>NUCLEOTIDE SEQUENCE [LARGE SCALE GENOMIC DNA]</scope>
    <source>
        <strain evidence="2">cv. BTx623</strain>
    </source>
</reference>
<dbReference type="AlphaFoldDB" id="A0A1W0VX41"/>
<proteinExistence type="predicted"/>
<name>A0A1W0VX41_SORBI</name>
<sequence>MKAASAAPSLLPLAFLAFATRGHFFALWLHIYNNCFFIELGFMLIQLGHCAAVGAQDMHHLRRDIRFRSPPNKLDQRSFFVTLIYPPL</sequence>
<gene>
    <name evidence="1" type="ORF">SORBI_3003G132050</name>
</gene>
<dbReference type="ExpressionAtlas" id="A0A1W0VX41">
    <property type="expression patterns" value="baseline"/>
</dbReference>
<organism evidence="1 2">
    <name type="scientific">Sorghum bicolor</name>
    <name type="common">Sorghum</name>
    <name type="synonym">Sorghum vulgare</name>
    <dbReference type="NCBI Taxonomy" id="4558"/>
    <lineage>
        <taxon>Eukaryota</taxon>
        <taxon>Viridiplantae</taxon>
        <taxon>Streptophyta</taxon>
        <taxon>Embryophyta</taxon>
        <taxon>Tracheophyta</taxon>
        <taxon>Spermatophyta</taxon>
        <taxon>Magnoliopsida</taxon>
        <taxon>Liliopsida</taxon>
        <taxon>Poales</taxon>
        <taxon>Poaceae</taxon>
        <taxon>PACMAD clade</taxon>
        <taxon>Panicoideae</taxon>
        <taxon>Andropogonodae</taxon>
        <taxon>Andropogoneae</taxon>
        <taxon>Sorghinae</taxon>
        <taxon>Sorghum</taxon>
    </lineage>
</organism>
<dbReference type="InParanoid" id="A0A1W0VX41"/>
<evidence type="ECO:0000313" key="2">
    <source>
        <dbReference type="Proteomes" id="UP000000768"/>
    </source>
</evidence>
<protein>
    <submittedName>
        <fullName evidence="1">Uncharacterized protein</fullName>
    </submittedName>
</protein>
<dbReference type="EMBL" id="CM000762">
    <property type="protein sequence ID" value="OQU86708.1"/>
    <property type="molecule type" value="Genomic_DNA"/>
</dbReference>
<keyword evidence="2" id="KW-1185">Reference proteome</keyword>
<accession>A0A1W0VX41</accession>
<dbReference type="Proteomes" id="UP000000768">
    <property type="component" value="Chromosome 3"/>
</dbReference>
<reference evidence="2" key="2">
    <citation type="journal article" date="2018" name="Plant J.">
        <title>The Sorghum bicolor reference genome: improved assembly, gene annotations, a transcriptome atlas, and signatures of genome organization.</title>
        <authorList>
            <person name="McCormick R.F."/>
            <person name="Truong S.K."/>
            <person name="Sreedasyam A."/>
            <person name="Jenkins J."/>
            <person name="Shu S."/>
            <person name="Sims D."/>
            <person name="Kennedy M."/>
            <person name="Amirebrahimi M."/>
            <person name="Weers B.D."/>
            <person name="McKinley B."/>
            <person name="Mattison A."/>
            <person name="Morishige D.T."/>
            <person name="Grimwood J."/>
            <person name="Schmutz J."/>
            <person name="Mullet J.E."/>
        </authorList>
    </citation>
    <scope>NUCLEOTIDE SEQUENCE [LARGE SCALE GENOMIC DNA]</scope>
    <source>
        <strain evidence="2">cv. BTx623</strain>
    </source>
</reference>
<dbReference type="Gramene" id="OQU86708">
    <property type="protein sequence ID" value="OQU86708"/>
    <property type="gene ID" value="SORBI_3003G132050"/>
</dbReference>
<evidence type="ECO:0000313" key="1">
    <source>
        <dbReference type="EMBL" id="OQU86708.1"/>
    </source>
</evidence>